<feature type="transmembrane region" description="Helical" evidence="5">
    <location>
        <begin position="32"/>
        <end position="50"/>
    </location>
</feature>
<keyword evidence="2 5" id="KW-0812">Transmembrane</keyword>
<reference evidence="8" key="1">
    <citation type="journal article" date="2019" name="Int. J. Syst. Evol. Microbiol.">
        <title>The Global Catalogue of Microorganisms (GCM) 10K type strain sequencing project: providing services to taxonomists for standard genome sequencing and annotation.</title>
        <authorList>
            <consortium name="The Broad Institute Genomics Platform"/>
            <consortium name="The Broad Institute Genome Sequencing Center for Infectious Disease"/>
            <person name="Wu L."/>
            <person name="Ma J."/>
        </authorList>
    </citation>
    <scope>NUCLEOTIDE SEQUENCE [LARGE SCALE GENOMIC DNA]</scope>
    <source>
        <strain evidence="8">CGMCC 4.1621</strain>
    </source>
</reference>
<dbReference type="InterPro" id="IPR010652">
    <property type="entry name" value="DUF1232"/>
</dbReference>
<comment type="caution">
    <text evidence="7">The sequence shown here is derived from an EMBL/GenBank/DDBJ whole genome shotgun (WGS) entry which is preliminary data.</text>
</comment>
<dbReference type="InterPro" id="IPR016941">
    <property type="entry name" value="UCP029962"/>
</dbReference>
<keyword evidence="3 5" id="KW-1133">Transmembrane helix</keyword>
<name>A0ABW2EMQ7_9BACI</name>
<evidence type="ECO:0000256" key="1">
    <source>
        <dbReference type="ARBA" id="ARBA00004127"/>
    </source>
</evidence>
<protein>
    <submittedName>
        <fullName evidence="7">YkvA family protein</fullName>
    </submittedName>
</protein>
<dbReference type="EMBL" id="JBHSZV010000051">
    <property type="protein sequence ID" value="MFC7063644.1"/>
    <property type="molecule type" value="Genomic_DNA"/>
</dbReference>
<evidence type="ECO:0000259" key="6">
    <source>
        <dbReference type="Pfam" id="PF06803"/>
    </source>
</evidence>
<evidence type="ECO:0000256" key="2">
    <source>
        <dbReference type="ARBA" id="ARBA00022692"/>
    </source>
</evidence>
<gene>
    <name evidence="7" type="ORF">ACFQIC_17685</name>
</gene>
<accession>A0ABW2EMQ7</accession>
<evidence type="ECO:0000256" key="5">
    <source>
        <dbReference type="SAM" id="Phobius"/>
    </source>
</evidence>
<dbReference type="Pfam" id="PF06803">
    <property type="entry name" value="DUF1232"/>
    <property type="match status" value="1"/>
</dbReference>
<evidence type="ECO:0000313" key="8">
    <source>
        <dbReference type="Proteomes" id="UP001596410"/>
    </source>
</evidence>
<dbReference type="Proteomes" id="UP001596410">
    <property type="component" value="Unassembled WGS sequence"/>
</dbReference>
<organism evidence="7 8">
    <name type="scientific">Halobacillus seohaensis</name>
    <dbReference type="NCBI Taxonomy" id="447421"/>
    <lineage>
        <taxon>Bacteria</taxon>
        <taxon>Bacillati</taxon>
        <taxon>Bacillota</taxon>
        <taxon>Bacilli</taxon>
        <taxon>Bacillales</taxon>
        <taxon>Bacillaceae</taxon>
        <taxon>Halobacillus</taxon>
    </lineage>
</organism>
<keyword evidence="4 5" id="KW-0472">Membrane</keyword>
<dbReference type="PIRSF" id="PIRSF029962">
    <property type="entry name" value="UCP029962"/>
    <property type="match status" value="1"/>
</dbReference>
<comment type="subcellular location">
    <subcellularLocation>
        <location evidence="1">Endomembrane system</location>
        <topology evidence="1">Multi-pass membrane protein</topology>
    </subcellularLocation>
</comment>
<evidence type="ECO:0000256" key="4">
    <source>
        <dbReference type="ARBA" id="ARBA00023136"/>
    </source>
</evidence>
<keyword evidence="8" id="KW-1185">Reference proteome</keyword>
<evidence type="ECO:0000313" key="7">
    <source>
        <dbReference type="EMBL" id="MFC7063644.1"/>
    </source>
</evidence>
<proteinExistence type="predicted"/>
<sequence>MLKIWRRLKFLANIKKSIPFLLKFFKSSEVSFNKKFLSVLLMIGYLLFPWDLIPDFLIFIGLVDDVAVLAFILQQIVKMAPESLKEEFQLN</sequence>
<feature type="domain" description="DUF1232" evidence="6">
    <location>
        <begin position="37"/>
        <end position="71"/>
    </location>
</feature>
<evidence type="ECO:0000256" key="3">
    <source>
        <dbReference type="ARBA" id="ARBA00022989"/>
    </source>
</evidence>